<evidence type="ECO:0000313" key="5">
    <source>
        <dbReference type="EMBL" id="KAJ8876341.1"/>
    </source>
</evidence>
<dbReference type="PANTHER" id="PTHR43053:SF4">
    <property type="entry name" value="MYOGENESIS-REGULATING GLYCOSIDASE"/>
    <property type="match status" value="1"/>
</dbReference>
<dbReference type="PANTHER" id="PTHR43053">
    <property type="entry name" value="GLYCOSIDASE FAMILY 31"/>
    <property type="match status" value="1"/>
</dbReference>
<gene>
    <name evidence="5" type="ORF">PR048_020786</name>
</gene>
<keyword evidence="6" id="KW-1185">Reference proteome</keyword>
<feature type="domain" description="Glycosyl hydrolase family 31 C-terminal" evidence="4">
    <location>
        <begin position="98"/>
        <end position="161"/>
    </location>
</feature>
<reference evidence="5 6" key="1">
    <citation type="submission" date="2023-02" db="EMBL/GenBank/DDBJ databases">
        <title>LHISI_Scaffold_Assembly.</title>
        <authorList>
            <person name="Stuart O.P."/>
            <person name="Cleave R."/>
            <person name="Magrath M.J.L."/>
            <person name="Mikheyev A.S."/>
        </authorList>
    </citation>
    <scope>NUCLEOTIDE SEQUENCE [LARGE SCALE GENOMIC DNA]</scope>
    <source>
        <strain evidence="5">Daus_M_001</strain>
        <tissue evidence="5">Leg muscle</tissue>
    </source>
</reference>
<evidence type="ECO:0000259" key="4">
    <source>
        <dbReference type="Pfam" id="PF21365"/>
    </source>
</evidence>
<feature type="signal peptide" evidence="3">
    <location>
        <begin position="1"/>
        <end position="16"/>
    </location>
</feature>
<comment type="caution">
    <text evidence="5">The sequence shown here is derived from an EMBL/GenBank/DDBJ whole genome shotgun (WGS) entry which is preliminary data.</text>
</comment>
<protein>
    <recommendedName>
        <fullName evidence="4">Glycosyl hydrolase family 31 C-terminal domain-containing protein</fullName>
    </recommendedName>
</protein>
<evidence type="ECO:0000313" key="6">
    <source>
        <dbReference type="Proteomes" id="UP001159363"/>
    </source>
</evidence>
<name>A0ABQ9GWD5_9NEOP</name>
<dbReference type="SUPFAM" id="SSF51011">
    <property type="entry name" value="Glycosyl hydrolase domain"/>
    <property type="match status" value="1"/>
</dbReference>
<feature type="chain" id="PRO_5047009766" description="Glycosyl hydrolase family 31 C-terminal domain-containing protein" evidence="3">
    <location>
        <begin position="17"/>
        <end position="180"/>
    </location>
</feature>
<organism evidence="5 6">
    <name type="scientific">Dryococelus australis</name>
    <dbReference type="NCBI Taxonomy" id="614101"/>
    <lineage>
        <taxon>Eukaryota</taxon>
        <taxon>Metazoa</taxon>
        <taxon>Ecdysozoa</taxon>
        <taxon>Arthropoda</taxon>
        <taxon>Hexapoda</taxon>
        <taxon>Insecta</taxon>
        <taxon>Pterygota</taxon>
        <taxon>Neoptera</taxon>
        <taxon>Polyneoptera</taxon>
        <taxon>Phasmatodea</taxon>
        <taxon>Verophasmatodea</taxon>
        <taxon>Anareolatae</taxon>
        <taxon>Phasmatidae</taxon>
        <taxon>Eurycanthinae</taxon>
        <taxon>Dryococelus</taxon>
    </lineage>
</organism>
<dbReference type="InterPro" id="IPR048395">
    <property type="entry name" value="Glyco_hydro_31_C"/>
</dbReference>
<dbReference type="Proteomes" id="UP001159363">
    <property type="component" value="Chromosome 7"/>
</dbReference>
<sequence length="180" mass="20925">MLHLTLILMRAWHLIAMLKEKLYTKMGSRCLTAKEPDSTRYRVPFSTAATEDKPVQPYLLYFGLLCGVRFPAGSLPDFHMWKSCWTMPLVGRFSRGSPEYLLGEDILVAPVMTQGATSRDVYLPQGRWRDGLHPDHSLIEGRTWLRNYSASLSELPYFIRETVMKYRSHYGEEFQKMQNQ</sequence>
<evidence type="ECO:0000256" key="2">
    <source>
        <dbReference type="ARBA" id="ARBA00023295"/>
    </source>
</evidence>
<evidence type="ECO:0000256" key="3">
    <source>
        <dbReference type="SAM" id="SignalP"/>
    </source>
</evidence>
<dbReference type="InterPro" id="IPR013780">
    <property type="entry name" value="Glyco_hydro_b"/>
</dbReference>
<keyword evidence="1" id="KW-0378">Hydrolase</keyword>
<dbReference type="InterPro" id="IPR050985">
    <property type="entry name" value="Alpha-glycosidase_related"/>
</dbReference>
<keyword evidence="2" id="KW-0326">Glycosidase</keyword>
<proteinExistence type="predicted"/>
<evidence type="ECO:0000256" key="1">
    <source>
        <dbReference type="ARBA" id="ARBA00022801"/>
    </source>
</evidence>
<keyword evidence="3" id="KW-0732">Signal</keyword>
<dbReference type="Pfam" id="PF21365">
    <property type="entry name" value="Glyco_hydro_31_3rd"/>
    <property type="match status" value="1"/>
</dbReference>
<dbReference type="Gene3D" id="2.60.40.1180">
    <property type="entry name" value="Golgi alpha-mannosidase II"/>
    <property type="match status" value="1"/>
</dbReference>
<dbReference type="EMBL" id="JARBHB010000008">
    <property type="protein sequence ID" value="KAJ8876341.1"/>
    <property type="molecule type" value="Genomic_DNA"/>
</dbReference>
<accession>A0ABQ9GWD5</accession>